<dbReference type="AlphaFoldDB" id="A0AAD9AJQ8"/>
<protein>
    <submittedName>
        <fullName evidence="1">Uncharacterized protein</fullName>
    </submittedName>
</protein>
<keyword evidence="2" id="KW-1185">Reference proteome</keyword>
<organism evidence="1 2">
    <name type="scientific">Colletotrichum chrysophilum</name>
    <dbReference type="NCBI Taxonomy" id="1836956"/>
    <lineage>
        <taxon>Eukaryota</taxon>
        <taxon>Fungi</taxon>
        <taxon>Dikarya</taxon>
        <taxon>Ascomycota</taxon>
        <taxon>Pezizomycotina</taxon>
        <taxon>Sordariomycetes</taxon>
        <taxon>Hypocreomycetidae</taxon>
        <taxon>Glomerellales</taxon>
        <taxon>Glomerellaceae</taxon>
        <taxon>Colletotrichum</taxon>
        <taxon>Colletotrichum gloeosporioides species complex</taxon>
    </lineage>
</organism>
<comment type="caution">
    <text evidence="1">The sequence shown here is derived from an EMBL/GenBank/DDBJ whole genome shotgun (WGS) entry which is preliminary data.</text>
</comment>
<evidence type="ECO:0000313" key="2">
    <source>
        <dbReference type="Proteomes" id="UP001243330"/>
    </source>
</evidence>
<dbReference type="EMBL" id="JAQOWY010000138">
    <property type="protein sequence ID" value="KAK1849668.1"/>
    <property type="molecule type" value="Genomic_DNA"/>
</dbReference>
<gene>
    <name evidence="1" type="ORF">CCHR01_07723</name>
</gene>
<proteinExistence type="predicted"/>
<reference evidence="1" key="1">
    <citation type="submission" date="2023-01" db="EMBL/GenBank/DDBJ databases">
        <title>Colletotrichum chrysophilum M932 genome sequence.</title>
        <authorList>
            <person name="Baroncelli R."/>
        </authorList>
    </citation>
    <scope>NUCLEOTIDE SEQUENCE</scope>
    <source>
        <strain evidence="1">M932</strain>
    </source>
</reference>
<sequence>MQAYQFGAQFPVISQITGYTDLVNGQQMAATNGPRSPIVQTCDASEDMVTVCFGAISSVAGTCDQRKVASIKSPFPVDIGPDSSFDSPSTPVSGTLSLNAHQRQIIQSLLDQEELTLYTMCSIDDLDVTPKPEKRFAQVRCRLDITIYGYVEDAKE</sequence>
<dbReference type="Proteomes" id="UP001243330">
    <property type="component" value="Unassembled WGS sequence"/>
</dbReference>
<name>A0AAD9AJQ8_9PEZI</name>
<evidence type="ECO:0000313" key="1">
    <source>
        <dbReference type="EMBL" id="KAK1849668.1"/>
    </source>
</evidence>
<accession>A0AAD9AJQ8</accession>